<evidence type="ECO:0000259" key="2">
    <source>
        <dbReference type="PROSITE" id="PS51740"/>
    </source>
</evidence>
<accession>A0A4U2Y0W2</accession>
<dbReference type="NCBIfam" id="TIGR01439">
    <property type="entry name" value="lp_hng_hel_AbrB"/>
    <property type="match status" value="1"/>
</dbReference>
<gene>
    <name evidence="3" type="ORF">FC756_25645</name>
</gene>
<dbReference type="SUPFAM" id="SSF89447">
    <property type="entry name" value="AbrB/MazE/MraZ-like"/>
    <property type="match status" value="1"/>
</dbReference>
<proteinExistence type="predicted"/>
<comment type="caution">
    <text evidence="3">The sequence shown here is derived from an EMBL/GenBank/DDBJ whole genome shotgun (WGS) entry which is preliminary data.</text>
</comment>
<dbReference type="Gene3D" id="2.10.260.10">
    <property type="match status" value="1"/>
</dbReference>
<sequence>MKSTGMIRKVDNLGRLVIPAELRNVLGIDKLDSLEIFTDGDKIVIQKYQPNAEMEEVTAELEKLVAEAKSQNAIDVLQRAIKLIK</sequence>
<name>A0A4U2Y0W2_9BACI</name>
<keyword evidence="1 3" id="KW-0238">DNA-binding</keyword>
<dbReference type="EMBL" id="SZPU01000133">
    <property type="protein sequence ID" value="TKI53132.1"/>
    <property type="molecule type" value="Genomic_DNA"/>
</dbReference>
<feature type="domain" description="SpoVT-AbrB" evidence="2">
    <location>
        <begin position="5"/>
        <end position="50"/>
    </location>
</feature>
<dbReference type="InterPro" id="IPR007159">
    <property type="entry name" value="SpoVT-AbrB_dom"/>
</dbReference>
<dbReference type="Pfam" id="PF04014">
    <property type="entry name" value="MazE_antitoxin"/>
    <property type="match status" value="1"/>
</dbReference>
<dbReference type="InterPro" id="IPR052731">
    <property type="entry name" value="B_subtilis_Trans_State_Reg"/>
</dbReference>
<evidence type="ECO:0000313" key="4">
    <source>
        <dbReference type="Proteomes" id="UP000308744"/>
    </source>
</evidence>
<keyword evidence="4" id="KW-1185">Reference proteome</keyword>
<protein>
    <submittedName>
        <fullName evidence="3">AbrB/MazE/SpoVT family DNA-binding domain-containing protein</fullName>
    </submittedName>
</protein>
<dbReference type="AlphaFoldDB" id="A0A4U2Y0W2"/>
<evidence type="ECO:0000313" key="3">
    <source>
        <dbReference type="EMBL" id="TKI53132.1"/>
    </source>
</evidence>
<dbReference type="SMART" id="SM00966">
    <property type="entry name" value="SpoVT_AbrB"/>
    <property type="match status" value="1"/>
</dbReference>
<dbReference type="GO" id="GO:0003677">
    <property type="term" value="F:DNA binding"/>
    <property type="evidence" value="ECO:0007669"/>
    <property type="project" value="UniProtKB-UniRule"/>
</dbReference>
<dbReference type="PANTHER" id="PTHR36432">
    <property type="match status" value="1"/>
</dbReference>
<dbReference type="PROSITE" id="PS51740">
    <property type="entry name" value="SPOVT_ABRB"/>
    <property type="match status" value="1"/>
</dbReference>
<dbReference type="InterPro" id="IPR037914">
    <property type="entry name" value="SpoVT-AbrB_sf"/>
</dbReference>
<dbReference type="PANTHER" id="PTHR36432:SF4">
    <property type="entry name" value="TRANSITION STATE REGULATOR ABH-RELATED"/>
    <property type="match status" value="1"/>
</dbReference>
<dbReference type="RefSeq" id="WP_107896657.1">
    <property type="nucleotide sequence ID" value="NZ_PYWM01000022.1"/>
</dbReference>
<organism evidence="3 4">
    <name type="scientific">Lysinibacillus mangiferihumi</name>
    <dbReference type="NCBI Taxonomy" id="1130819"/>
    <lineage>
        <taxon>Bacteria</taxon>
        <taxon>Bacillati</taxon>
        <taxon>Bacillota</taxon>
        <taxon>Bacilli</taxon>
        <taxon>Bacillales</taxon>
        <taxon>Bacillaceae</taxon>
        <taxon>Lysinibacillus</taxon>
    </lineage>
</organism>
<reference evidence="3 4" key="1">
    <citation type="submission" date="2019-04" db="EMBL/GenBank/DDBJ databases">
        <title>Lysinibacillus genome sequencing.</title>
        <authorList>
            <person name="Dunlap C."/>
        </authorList>
    </citation>
    <scope>NUCLEOTIDE SEQUENCE [LARGE SCALE GENOMIC DNA]</scope>
    <source>
        <strain evidence="3 4">CCTCC AB 2010389</strain>
    </source>
</reference>
<evidence type="ECO:0000256" key="1">
    <source>
        <dbReference type="PROSITE-ProRule" id="PRU01076"/>
    </source>
</evidence>
<dbReference type="Proteomes" id="UP000308744">
    <property type="component" value="Unassembled WGS sequence"/>
</dbReference>